<dbReference type="InterPro" id="IPR010737">
    <property type="entry name" value="4-carb_acid_sugar_kinase_N"/>
</dbReference>
<keyword evidence="2" id="KW-0808">Transferase</keyword>
<feature type="domain" description="Four-carbon acid sugar kinase nucleotide binding" evidence="14">
    <location>
        <begin position="252"/>
        <end position="407"/>
    </location>
</feature>
<dbReference type="EMBL" id="FNRY01000001">
    <property type="protein sequence ID" value="SEB67880.1"/>
    <property type="molecule type" value="Genomic_DNA"/>
</dbReference>
<keyword evidence="16" id="KW-1185">Reference proteome</keyword>
<dbReference type="Gene3D" id="3.40.50.10840">
    <property type="entry name" value="Putative sugar-binding, N-terminal domain"/>
    <property type="match status" value="1"/>
</dbReference>
<evidence type="ECO:0000256" key="9">
    <source>
        <dbReference type="ARBA" id="ARBA00037335"/>
    </source>
</evidence>
<evidence type="ECO:0000256" key="11">
    <source>
        <dbReference type="ARBA" id="ARBA00039461"/>
    </source>
</evidence>
<dbReference type="InterPro" id="IPR042213">
    <property type="entry name" value="NBD_C_sf"/>
</dbReference>
<dbReference type="RefSeq" id="WP_091182072.1">
    <property type="nucleotide sequence ID" value="NZ_FNRY01000001.1"/>
</dbReference>
<dbReference type="InterPro" id="IPR050007">
    <property type="entry name" value="OtnK"/>
</dbReference>
<dbReference type="STRING" id="640635.SAMN04489806_1483"/>
<proteinExistence type="inferred from homology"/>
<evidence type="ECO:0000256" key="10">
    <source>
        <dbReference type="ARBA" id="ARBA00039095"/>
    </source>
</evidence>
<dbReference type="Proteomes" id="UP000199183">
    <property type="component" value="Unassembled WGS sequence"/>
</dbReference>
<protein>
    <recommendedName>
        <fullName evidence="11">3-oxo-tetronate kinase</fullName>
        <ecNumber evidence="10">2.7.1.217</ecNumber>
    </recommendedName>
    <alternativeName>
        <fullName evidence="12">3-dehydrotetronate 4-kinase</fullName>
    </alternativeName>
</protein>
<comment type="function">
    <text evidence="9">Catalyzes the ATP-dependent phosphorylation of 3-oxo-tetronate to 3-oxo-tetronate 4-phosphate.</text>
</comment>
<dbReference type="OrthoDB" id="191465at2"/>
<name>A0A1H4LAS8_9MICO</name>
<evidence type="ECO:0000313" key="16">
    <source>
        <dbReference type="Proteomes" id="UP000199183"/>
    </source>
</evidence>
<dbReference type="EC" id="2.7.1.217" evidence="10"/>
<evidence type="ECO:0000256" key="8">
    <source>
        <dbReference type="ARBA" id="ARBA00036346"/>
    </source>
</evidence>
<keyword evidence="4" id="KW-0418">Kinase</keyword>
<dbReference type="Pfam" id="PF07005">
    <property type="entry name" value="SBD_N"/>
    <property type="match status" value="1"/>
</dbReference>
<gene>
    <name evidence="15" type="ORF">SAMN04489806_1483</name>
</gene>
<sequence length="416" mass="43189">MIGAIADDFTGATDVAVAFRRQGLRVRIVFGCPDDNTPAGADDVTVVALKSRTIPAADAVEQSVRSATWLRSIGCEQLYLKYCSTFDSTPAGNIGPVADALADLTGSALTVVTPSSPVHGRTVYGGHLFVGTDLLSESSMLHHPLTPMTDSSVVRLLSAQTDREAALIPEATVANGTDAIAAALRELRDRGIRYAVVDAIDAHDLEQLGGAVARDVLVTGAAGLAEGLAAAQATASAAAPTPPLDSYATAAALAGSCSARTREQVARFAAHNPAHFLDPASSDDPRRLADAALDWFDAARRDGVPLIYSTTEPEKLRAAQERFGVDRLAHLVETALGYVAIGLIERGVDRIVVAGGETSGSVTSALGVRTATIGEEQAPGVPWLHIDSPKRLALLLKSGNFGDEDLLITATGAQPA</sequence>
<accession>A0A1H4LAS8</accession>
<evidence type="ECO:0000256" key="1">
    <source>
        <dbReference type="ARBA" id="ARBA00005715"/>
    </source>
</evidence>
<comment type="catalytic activity">
    <reaction evidence="8">
        <text>3-dehydro-D-erythronate + ATP = 3-dehydro-4-O-phospho-D-erythronate + ADP + H(+)</text>
        <dbReference type="Rhea" id="RHEA:52556"/>
        <dbReference type="ChEBI" id="CHEBI:15378"/>
        <dbReference type="ChEBI" id="CHEBI:30616"/>
        <dbReference type="ChEBI" id="CHEBI:57958"/>
        <dbReference type="ChEBI" id="CHEBI:136593"/>
        <dbReference type="ChEBI" id="CHEBI:456216"/>
        <dbReference type="EC" id="2.7.1.217"/>
    </reaction>
</comment>
<dbReference type="Pfam" id="PF17042">
    <property type="entry name" value="NBD_C"/>
    <property type="match status" value="1"/>
</dbReference>
<dbReference type="InterPro" id="IPR031475">
    <property type="entry name" value="NBD_C"/>
</dbReference>
<dbReference type="InterPro" id="IPR037051">
    <property type="entry name" value="4-carb_acid_sugar_kinase_N_sf"/>
</dbReference>
<evidence type="ECO:0000256" key="7">
    <source>
        <dbReference type="ARBA" id="ARBA00035898"/>
    </source>
</evidence>
<keyword evidence="5" id="KW-0067">ATP-binding</keyword>
<evidence type="ECO:0000313" key="15">
    <source>
        <dbReference type="EMBL" id="SEB67880.1"/>
    </source>
</evidence>
<dbReference type="GO" id="GO:0016301">
    <property type="term" value="F:kinase activity"/>
    <property type="evidence" value="ECO:0007669"/>
    <property type="project" value="UniProtKB-KW"/>
</dbReference>
<dbReference type="NCBIfam" id="NF043035">
    <property type="entry name" value="OxoTetrKin"/>
    <property type="match status" value="1"/>
</dbReference>
<evidence type="ECO:0000259" key="13">
    <source>
        <dbReference type="Pfam" id="PF07005"/>
    </source>
</evidence>
<dbReference type="AlphaFoldDB" id="A0A1H4LAS8"/>
<dbReference type="Gene3D" id="3.40.980.20">
    <property type="entry name" value="Four-carbon acid sugar kinase, nucleotide binding domain"/>
    <property type="match status" value="1"/>
</dbReference>
<dbReference type="GO" id="GO:0005524">
    <property type="term" value="F:ATP binding"/>
    <property type="evidence" value="ECO:0007669"/>
    <property type="project" value="UniProtKB-KW"/>
</dbReference>
<evidence type="ECO:0000256" key="2">
    <source>
        <dbReference type="ARBA" id="ARBA00022679"/>
    </source>
</evidence>
<keyword evidence="3" id="KW-0547">Nucleotide-binding</keyword>
<comment type="catalytic activity">
    <reaction evidence="7">
        <text>3-dehydro-L-erythronate + ATP = 3-dehydro-4-O-phospho-L-erythronate + ADP + H(+)</text>
        <dbReference type="Rhea" id="RHEA:52552"/>
        <dbReference type="ChEBI" id="CHEBI:15378"/>
        <dbReference type="ChEBI" id="CHEBI:30616"/>
        <dbReference type="ChEBI" id="CHEBI:136592"/>
        <dbReference type="ChEBI" id="CHEBI:136670"/>
        <dbReference type="ChEBI" id="CHEBI:456216"/>
        <dbReference type="EC" id="2.7.1.217"/>
    </reaction>
</comment>
<organism evidence="15 16">
    <name type="scientific">Paramicrobacterium humi</name>
    <dbReference type="NCBI Taxonomy" id="640635"/>
    <lineage>
        <taxon>Bacteria</taxon>
        <taxon>Bacillati</taxon>
        <taxon>Actinomycetota</taxon>
        <taxon>Actinomycetes</taxon>
        <taxon>Micrococcales</taxon>
        <taxon>Microbacteriaceae</taxon>
        <taxon>Paramicrobacterium</taxon>
    </lineage>
</organism>
<evidence type="ECO:0000259" key="14">
    <source>
        <dbReference type="Pfam" id="PF17042"/>
    </source>
</evidence>
<evidence type="ECO:0000256" key="3">
    <source>
        <dbReference type="ARBA" id="ARBA00022741"/>
    </source>
</evidence>
<evidence type="ECO:0000256" key="6">
    <source>
        <dbReference type="ARBA" id="ARBA00023277"/>
    </source>
</evidence>
<evidence type="ECO:0000256" key="12">
    <source>
        <dbReference type="ARBA" id="ARBA00041377"/>
    </source>
</evidence>
<evidence type="ECO:0000256" key="4">
    <source>
        <dbReference type="ARBA" id="ARBA00022777"/>
    </source>
</evidence>
<evidence type="ECO:0000256" key="5">
    <source>
        <dbReference type="ARBA" id="ARBA00022840"/>
    </source>
</evidence>
<keyword evidence="6" id="KW-0119">Carbohydrate metabolism</keyword>
<reference evidence="15 16" key="1">
    <citation type="submission" date="2016-10" db="EMBL/GenBank/DDBJ databases">
        <authorList>
            <person name="de Groot N.N."/>
        </authorList>
    </citation>
    <scope>NUCLEOTIDE SEQUENCE [LARGE SCALE GENOMIC DNA]</scope>
    <source>
        <strain evidence="15 16">DSM 21799</strain>
    </source>
</reference>
<feature type="domain" description="Four-carbon acid sugar kinase N-terminal" evidence="13">
    <location>
        <begin position="2"/>
        <end position="228"/>
    </location>
</feature>
<comment type="similarity">
    <text evidence="1">Belongs to the four-carbon acid sugar kinase family.</text>
</comment>
<dbReference type="SUPFAM" id="SSF142764">
    <property type="entry name" value="YgbK-like"/>
    <property type="match status" value="1"/>
</dbReference>